<evidence type="ECO:0000313" key="4">
    <source>
        <dbReference type="Proteomes" id="UP000199073"/>
    </source>
</evidence>
<accession>A0A1H0MFL9</accession>
<evidence type="ECO:0000259" key="2">
    <source>
        <dbReference type="PROSITE" id="PS51819"/>
    </source>
</evidence>
<dbReference type="Pfam" id="PF13669">
    <property type="entry name" value="Glyoxalase_4"/>
    <property type="match status" value="1"/>
</dbReference>
<keyword evidence="1" id="KW-0479">Metal-binding</keyword>
<dbReference type="GO" id="GO:0046491">
    <property type="term" value="P:L-methylmalonyl-CoA metabolic process"/>
    <property type="evidence" value="ECO:0007669"/>
    <property type="project" value="TreeGrafter"/>
</dbReference>
<organism evidence="3 4">
    <name type="scientific">Desulforhopalus singaporensis</name>
    <dbReference type="NCBI Taxonomy" id="91360"/>
    <lineage>
        <taxon>Bacteria</taxon>
        <taxon>Pseudomonadati</taxon>
        <taxon>Thermodesulfobacteriota</taxon>
        <taxon>Desulfobulbia</taxon>
        <taxon>Desulfobulbales</taxon>
        <taxon>Desulfocapsaceae</taxon>
        <taxon>Desulforhopalus</taxon>
    </lineage>
</organism>
<dbReference type="RefSeq" id="WP_092220467.1">
    <property type="nucleotide sequence ID" value="NZ_FNJI01000006.1"/>
</dbReference>
<dbReference type="OrthoDB" id="9795618at2"/>
<dbReference type="EMBL" id="FNJI01000006">
    <property type="protein sequence ID" value="SDO79272.1"/>
    <property type="molecule type" value="Genomic_DNA"/>
</dbReference>
<dbReference type="STRING" id="91360.SAMN05660330_01031"/>
<dbReference type="Gene3D" id="3.10.180.10">
    <property type="entry name" value="2,3-Dihydroxybiphenyl 1,2-Dioxygenase, domain 1"/>
    <property type="match status" value="1"/>
</dbReference>
<dbReference type="AlphaFoldDB" id="A0A1H0MFL9"/>
<dbReference type="GO" id="GO:0046872">
    <property type="term" value="F:metal ion binding"/>
    <property type="evidence" value="ECO:0007669"/>
    <property type="project" value="UniProtKB-KW"/>
</dbReference>
<dbReference type="InterPro" id="IPR029068">
    <property type="entry name" value="Glyas_Bleomycin-R_OHBP_Dase"/>
</dbReference>
<evidence type="ECO:0000256" key="1">
    <source>
        <dbReference type="ARBA" id="ARBA00022723"/>
    </source>
</evidence>
<dbReference type="PROSITE" id="PS51819">
    <property type="entry name" value="VOC"/>
    <property type="match status" value="1"/>
</dbReference>
<dbReference type="Proteomes" id="UP000199073">
    <property type="component" value="Unassembled WGS sequence"/>
</dbReference>
<dbReference type="PANTHER" id="PTHR43048:SF3">
    <property type="entry name" value="METHYLMALONYL-COA EPIMERASE, MITOCHONDRIAL"/>
    <property type="match status" value="1"/>
</dbReference>
<dbReference type="SUPFAM" id="SSF54593">
    <property type="entry name" value="Glyoxalase/Bleomycin resistance protein/Dihydroxybiphenyl dioxygenase"/>
    <property type="match status" value="1"/>
</dbReference>
<proteinExistence type="predicted"/>
<dbReference type="InterPro" id="IPR051785">
    <property type="entry name" value="MMCE/EMCE_epimerase"/>
</dbReference>
<sequence length="191" mass="21726">MISRIDHISIAVKDYRRGLEFFTKVFGGVPGASGTSEELGFFWQLLSTGDLSRMELLTPSGKNSFLDSFLLDKKEGAVHHITFETPDIYKMKERLDNHQIPYFGFNAENPSWKELFIHPRDSFGVLIQIAEFTPDEWLAPALTMPKGPKWAVQKKQNCSTLELRHPGGGKTELDLCRSEVEQLIDDLKKLL</sequence>
<gene>
    <name evidence="3" type="ORF">SAMN05660330_01031</name>
</gene>
<reference evidence="3 4" key="1">
    <citation type="submission" date="2016-10" db="EMBL/GenBank/DDBJ databases">
        <authorList>
            <person name="de Groot N.N."/>
        </authorList>
    </citation>
    <scope>NUCLEOTIDE SEQUENCE [LARGE SCALE GENOMIC DNA]</scope>
    <source>
        <strain evidence="3 4">DSM 12130</strain>
    </source>
</reference>
<protein>
    <submittedName>
        <fullName evidence="3">Methylmalonyl-CoA/ethylmalonyl-CoA epimerase</fullName>
    </submittedName>
</protein>
<dbReference type="GO" id="GO:0004493">
    <property type="term" value="F:methylmalonyl-CoA epimerase activity"/>
    <property type="evidence" value="ECO:0007669"/>
    <property type="project" value="TreeGrafter"/>
</dbReference>
<dbReference type="InterPro" id="IPR037523">
    <property type="entry name" value="VOC_core"/>
</dbReference>
<feature type="domain" description="VOC" evidence="2">
    <location>
        <begin position="4"/>
        <end position="132"/>
    </location>
</feature>
<keyword evidence="4" id="KW-1185">Reference proteome</keyword>
<dbReference type="PANTHER" id="PTHR43048">
    <property type="entry name" value="METHYLMALONYL-COA EPIMERASE"/>
    <property type="match status" value="1"/>
</dbReference>
<name>A0A1H0MFL9_9BACT</name>
<evidence type="ECO:0000313" key="3">
    <source>
        <dbReference type="EMBL" id="SDO79272.1"/>
    </source>
</evidence>